<dbReference type="RefSeq" id="WP_127082509.1">
    <property type="nucleotide sequence ID" value="NZ_RSCL01000009.1"/>
</dbReference>
<evidence type="ECO:0000256" key="5">
    <source>
        <dbReference type="ARBA" id="ARBA00023110"/>
    </source>
</evidence>
<proteinExistence type="inferred from homology"/>
<dbReference type="GO" id="GO:0003755">
    <property type="term" value="F:peptidyl-prolyl cis-trans isomerase activity"/>
    <property type="evidence" value="ECO:0007669"/>
    <property type="project" value="UniProtKB-UniRule"/>
</dbReference>
<gene>
    <name evidence="12" type="ORF">DSM106972_040980</name>
</gene>
<evidence type="ECO:0000256" key="7">
    <source>
        <dbReference type="ARBA" id="ARBA00023235"/>
    </source>
</evidence>
<evidence type="ECO:0000259" key="11">
    <source>
        <dbReference type="PROSITE" id="PS50059"/>
    </source>
</evidence>
<dbReference type="PROSITE" id="PS50059">
    <property type="entry name" value="FKBP_PPIASE"/>
    <property type="match status" value="1"/>
</dbReference>
<comment type="subcellular location">
    <subcellularLocation>
        <location evidence="2">Cytoplasm</location>
    </subcellularLocation>
</comment>
<dbReference type="InterPro" id="IPR046357">
    <property type="entry name" value="PPIase_dom_sf"/>
</dbReference>
<evidence type="ECO:0000313" key="13">
    <source>
        <dbReference type="Proteomes" id="UP000271624"/>
    </source>
</evidence>
<name>A0A3S1ANQ7_9CYAN</name>
<comment type="similarity">
    <text evidence="3 10">Belongs to the FKBP-type PPIase family.</text>
</comment>
<comment type="catalytic activity">
    <reaction evidence="1 9 10">
        <text>[protein]-peptidylproline (omega=180) = [protein]-peptidylproline (omega=0)</text>
        <dbReference type="Rhea" id="RHEA:16237"/>
        <dbReference type="Rhea" id="RHEA-COMP:10747"/>
        <dbReference type="Rhea" id="RHEA-COMP:10748"/>
        <dbReference type="ChEBI" id="CHEBI:83833"/>
        <dbReference type="ChEBI" id="CHEBI:83834"/>
        <dbReference type="EC" id="5.2.1.8"/>
    </reaction>
</comment>
<dbReference type="PANTHER" id="PTHR47861">
    <property type="entry name" value="FKBP-TYPE PEPTIDYL-PROLYL CIS-TRANS ISOMERASE SLYD"/>
    <property type="match status" value="1"/>
</dbReference>
<accession>A0A3S1ANQ7</accession>
<dbReference type="GO" id="GO:0042026">
    <property type="term" value="P:protein refolding"/>
    <property type="evidence" value="ECO:0007669"/>
    <property type="project" value="UniProtKB-ARBA"/>
</dbReference>
<comment type="caution">
    <text evidence="12">The sequence shown here is derived from an EMBL/GenBank/DDBJ whole genome shotgun (WGS) entry which is preliminary data.</text>
</comment>
<keyword evidence="6" id="KW-0143">Chaperone</keyword>
<evidence type="ECO:0000256" key="2">
    <source>
        <dbReference type="ARBA" id="ARBA00004496"/>
    </source>
</evidence>
<evidence type="ECO:0000313" key="12">
    <source>
        <dbReference type="EMBL" id="RUT05277.1"/>
    </source>
</evidence>
<dbReference type="InterPro" id="IPR001179">
    <property type="entry name" value="PPIase_FKBP_dom"/>
</dbReference>
<feature type="domain" description="PPIase FKBP-type" evidence="11">
    <location>
        <begin position="7"/>
        <end position="87"/>
    </location>
</feature>
<dbReference type="Pfam" id="PF00254">
    <property type="entry name" value="FKBP_C"/>
    <property type="match status" value="1"/>
</dbReference>
<organism evidence="12 13">
    <name type="scientific">Dulcicalothrix desertica PCC 7102</name>
    <dbReference type="NCBI Taxonomy" id="232991"/>
    <lineage>
        <taxon>Bacteria</taxon>
        <taxon>Bacillati</taxon>
        <taxon>Cyanobacteriota</taxon>
        <taxon>Cyanophyceae</taxon>
        <taxon>Nostocales</taxon>
        <taxon>Calotrichaceae</taxon>
        <taxon>Dulcicalothrix</taxon>
    </lineage>
</organism>
<dbReference type="PANTHER" id="PTHR47861:SF3">
    <property type="entry name" value="FKBP-TYPE PEPTIDYL-PROLYL CIS-TRANS ISOMERASE SLYD"/>
    <property type="match status" value="1"/>
</dbReference>
<keyword evidence="13" id="KW-1185">Reference proteome</keyword>
<dbReference type="Gene3D" id="3.10.50.40">
    <property type="match status" value="1"/>
</dbReference>
<dbReference type="EC" id="5.2.1.8" evidence="10"/>
<dbReference type="Proteomes" id="UP000271624">
    <property type="component" value="Unassembled WGS sequence"/>
</dbReference>
<evidence type="ECO:0000256" key="10">
    <source>
        <dbReference type="RuleBase" id="RU003915"/>
    </source>
</evidence>
<evidence type="ECO:0000256" key="3">
    <source>
        <dbReference type="ARBA" id="ARBA00006577"/>
    </source>
</evidence>
<keyword evidence="4" id="KW-0963">Cytoplasm</keyword>
<evidence type="ECO:0000256" key="8">
    <source>
        <dbReference type="ARBA" id="ARBA00037071"/>
    </source>
</evidence>
<dbReference type="EMBL" id="RSCL01000009">
    <property type="protein sequence ID" value="RUT05277.1"/>
    <property type="molecule type" value="Genomic_DNA"/>
</dbReference>
<keyword evidence="5 9" id="KW-0697">Rotamase</keyword>
<dbReference type="OrthoDB" id="280278at2"/>
<reference evidence="12" key="2">
    <citation type="journal article" date="2019" name="Genome Biol. Evol.">
        <title>Day and night: Metabolic profiles and evolutionary relationships of six axenic non-marine cyanobacteria.</title>
        <authorList>
            <person name="Will S.E."/>
            <person name="Henke P."/>
            <person name="Boedeker C."/>
            <person name="Huang S."/>
            <person name="Brinkmann H."/>
            <person name="Rohde M."/>
            <person name="Jarek M."/>
            <person name="Friedl T."/>
            <person name="Seufert S."/>
            <person name="Schumacher M."/>
            <person name="Overmann J."/>
            <person name="Neumann-Schaal M."/>
            <person name="Petersen J."/>
        </authorList>
    </citation>
    <scope>NUCLEOTIDE SEQUENCE [LARGE SCALE GENOMIC DNA]</scope>
    <source>
        <strain evidence="12">PCC 7102</strain>
    </source>
</reference>
<keyword evidence="7 9" id="KW-0413">Isomerase</keyword>
<dbReference type="AlphaFoldDB" id="A0A3S1ANQ7"/>
<evidence type="ECO:0000256" key="9">
    <source>
        <dbReference type="PROSITE-ProRule" id="PRU00277"/>
    </source>
</evidence>
<evidence type="ECO:0000256" key="1">
    <source>
        <dbReference type="ARBA" id="ARBA00000971"/>
    </source>
</evidence>
<comment type="function">
    <text evidence="8">Also involved in hydrogenase metallocenter assembly, probably by participating in the nickel insertion step. This function in hydrogenase biosynthesis requires chaperone activity and the presence of the metal-binding domain, but not PPIase activity.</text>
</comment>
<sequence>MGQAKVGDTVTVHYTGKLTDGTVFDSSSGGDPLEFTIGTGQLIPGFEDAVVGMNAGDSKTTHIPVEQAYGTYRDDMVIEVDREQMPPELEPEIGQQLQLQQPTGQVIPVVITEISDSTITLDANHPLAGEDLVFDIQLVGIGA</sequence>
<protein>
    <recommendedName>
        <fullName evidence="10">Peptidyl-prolyl cis-trans isomerase</fullName>
        <ecNumber evidence="10">5.2.1.8</ecNumber>
    </recommendedName>
</protein>
<dbReference type="GO" id="GO:0005737">
    <property type="term" value="C:cytoplasm"/>
    <property type="evidence" value="ECO:0007669"/>
    <property type="project" value="UniProtKB-SubCell"/>
</dbReference>
<evidence type="ECO:0000256" key="6">
    <source>
        <dbReference type="ARBA" id="ARBA00023186"/>
    </source>
</evidence>
<evidence type="ECO:0000256" key="4">
    <source>
        <dbReference type="ARBA" id="ARBA00022490"/>
    </source>
</evidence>
<dbReference type="SUPFAM" id="SSF54534">
    <property type="entry name" value="FKBP-like"/>
    <property type="match status" value="1"/>
</dbReference>
<reference evidence="12" key="1">
    <citation type="submission" date="2018-12" db="EMBL/GenBank/DDBJ databases">
        <authorList>
            <person name="Will S."/>
            <person name="Neumann-Schaal M."/>
            <person name="Henke P."/>
        </authorList>
    </citation>
    <scope>NUCLEOTIDE SEQUENCE</scope>
    <source>
        <strain evidence="12">PCC 7102</strain>
    </source>
</reference>